<dbReference type="InterPro" id="IPR007361">
    <property type="entry name" value="DUF427"/>
</dbReference>
<dbReference type="AlphaFoldDB" id="A0A1M5W9G2"/>
<organism evidence="2 3">
    <name type="scientific">Marivita hallyeonensis</name>
    <dbReference type="NCBI Taxonomy" id="996342"/>
    <lineage>
        <taxon>Bacteria</taxon>
        <taxon>Pseudomonadati</taxon>
        <taxon>Pseudomonadota</taxon>
        <taxon>Alphaproteobacteria</taxon>
        <taxon>Rhodobacterales</taxon>
        <taxon>Roseobacteraceae</taxon>
        <taxon>Marivita</taxon>
    </lineage>
</organism>
<dbReference type="InterPro" id="IPR038694">
    <property type="entry name" value="DUF427_sf"/>
</dbReference>
<gene>
    <name evidence="2" type="ORF">SAMN05443551_3332</name>
</gene>
<dbReference type="PANTHER" id="PTHR34310:SF9">
    <property type="entry name" value="BLR5716 PROTEIN"/>
    <property type="match status" value="1"/>
</dbReference>
<dbReference type="Gene3D" id="2.170.150.40">
    <property type="entry name" value="Domain of unknown function (DUF427)"/>
    <property type="match status" value="1"/>
</dbReference>
<dbReference type="RefSeq" id="WP_072779168.1">
    <property type="nucleotide sequence ID" value="NZ_FQXC01000004.1"/>
</dbReference>
<protein>
    <submittedName>
        <fullName evidence="2">Uncharacterized conserved protein, DUF427 family</fullName>
    </submittedName>
</protein>
<dbReference type="STRING" id="996342.SAMN05443551_3332"/>
<evidence type="ECO:0000313" key="3">
    <source>
        <dbReference type="Proteomes" id="UP000184221"/>
    </source>
</evidence>
<dbReference type="Proteomes" id="UP000184221">
    <property type="component" value="Unassembled WGS sequence"/>
</dbReference>
<evidence type="ECO:0000313" key="2">
    <source>
        <dbReference type="EMBL" id="SHH84136.1"/>
    </source>
</evidence>
<reference evidence="2 3" key="1">
    <citation type="submission" date="2016-11" db="EMBL/GenBank/DDBJ databases">
        <authorList>
            <person name="Jaros S."/>
            <person name="Januszkiewicz K."/>
            <person name="Wedrychowicz H."/>
        </authorList>
    </citation>
    <scope>NUCLEOTIDE SEQUENCE [LARGE SCALE GENOMIC DNA]</scope>
    <source>
        <strain evidence="2 3">DSM 29431</strain>
    </source>
</reference>
<evidence type="ECO:0000259" key="1">
    <source>
        <dbReference type="Pfam" id="PF04248"/>
    </source>
</evidence>
<feature type="domain" description="DUF427" evidence="1">
    <location>
        <begin position="15"/>
        <end position="105"/>
    </location>
</feature>
<proteinExistence type="predicted"/>
<dbReference type="OrthoDB" id="9815163at2"/>
<keyword evidence="3" id="KW-1185">Reference proteome</keyword>
<accession>A0A1M5W9G2</accession>
<dbReference type="EMBL" id="FQXC01000004">
    <property type="protein sequence ID" value="SHH84136.1"/>
    <property type="molecule type" value="Genomic_DNA"/>
</dbReference>
<sequence length="114" mass="12321">MQKHITITPAAGTWSVRAGGAVLAESKNALELQEGDLPLVIYFPRSDVAMAFLDASDHTTTCPHKGTASYFDIVSKSTTLKNAVWSYEEPKADVAEIKGYLAFMAQDGVTVEQV</sequence>
<dbReference type="Pfam" id="PF04248">
    <property type="entry name" value="NTP_transf_9"/>
    <property type="match status" value="1"/>
</dbReference>
<dbReference type="PANTHER" id="PTHR34310">
    <property type="entry name" value="DUF427 DOMAIN PROTEIN (AFU_ORTHOLOGUE AFUA_3G02220)"/>
    <property type="match status" value="1"/>
</dbReference>
<name>A0A1M5W9G2_9RHOB</name>